<accession>A0A255EDY7</accession>
<proteinExistence type="predicted"/>
<evidence type="ECO:0000256" key="1">
    <source>
        <dbReference type="SAM" id="MobiDB-lite"/>
    </source>
</evidence>
<reference evidence="3 4" key="1">
    <citation type="submission" date="2017-07" db="EMBL/GenBank/DDBJ databases">
        <title>Draft whole genome sequences of clinical Proprionibacteriaceae strains.</title>
        <authorList>
            <person name="Bernier A.-M."/>
            <person name="Bernard K."/>
            <person name="Domingo M.-C."/>
        </authorList>
    </citation>
    <scope>NUCLEOTIDE SEQUENCE [LARGE SCALE GENOMIC DNA]</scope>
    <source>
        <strain evidence="3 4">NML 150081</strain>
    </source>
</reference>
<feature type="compositionally biased region" description="Basic and acidic residues" evidence="1">
    <location>
        <begin position="12"/>
        <end position="35"/>
    </location>
</feature>
<protein>
    <recommendedName>
        <fullName evidence="5">DUF3043 domain-containing protein</fullName>
    </recommendedName>
</protein>
<dbReference type="Proteomes" id="UP000216300">
    <property type="component" value="Unassembled WGS sequence"/>
</dbReference>
<organism evidence="3 4">
    <name type="scientific">Parenemella sanctibonifatiensis</name>
    <dbReference type="NCBI Taxonomy" id="2016505"/>
    <lineage>
        <taxon>Bacteria</taxon>
        <taxon>Bacillati</taxon>
        <taxon>Actinomycetota</taxon>
        <taxon>Actinomycetes</taxon>
        <taxon>Propionibacteriales</taxon>
        <taxon>Propionibacteriaceae</taxon>
        <taxon>Parenemella</taxon>
    </lineage>
</organism>
<keyword evidence="4" id="KW-1185">Reference proteome</keyword>
<feature type="transmembrane region" description="Helical" evidence="2">
    <location>
        <begin position="123"/>
        <end position="140"/>
    </location>
</feature>
<sequence length="216" mass="25072">MPGVHTVGLFKPYERQSADAKEGRTSLVRTDEPSTKKAKVVTAPAPEPKPEQVPGAKKPHPTRSRKDAERERREALHPTLSKAERRKRERQAKFENRDKALQLTEKMPSRELMRNHIDSRRNLAEFALPVMIVILAVLLLGSQFPVLQVIASLATWLLLVLVVLDMWVMWRRYKKLLNERLPNEHTRGLFMYGLNRAMQIRRFRQPAPTIKRGEKF</sequence>
<dbReference type="OrthoDB" id="5194448at2"/>
<feature type="transmembrane region" description="Helical" evidence="2">
    <location>
        <begin position="146"/>
        <end position="170"/>
    </location>
</feature>
<keyword evidence="2" id="KW-0812">Transmembrane</keyword>
<keyword evidence="2" id="KW-0472">Membrane</keyword>
<feature type="region of interest" description="Disordered" evidence="1">
    <location>
        <begin position="1"/>
        <end position="99"/>
    </location>
</feature>
<feature type="compositionally biased region" description="Basic and acidic residues" evidence="1">
    <location>
        <begin position="64"/>
        <end position="76"/>
    </location>
</feature>
<name>A0A255EDY7_9ACTN</name>
<dbReference type="AlphaFoldDB" id="A0A255EDY7"/>
<dbReference type="InterPro" id="IPR021403">
    <property type="entry name" value="DUF3043"/>
</dbReference>
<comment type="caution">
    <text evidence="3">The sequence shown here is derived from an EMBL/GenBank/DDBJ whole genome shotgun (WGS) entry which is preliminary data.</text>
</comment>
<gene>
    <name evidence="3" type="ORF">CGZ91_09680</name>
</gene>
<keyword evidence="2" id="KW-1133">Transmembrane helix</keyword>
<evidence type="ECO:0000313" key="4">
    <source>
        <dbReference type="Proteomes" id="UP000216300"/>
    </source>
</evidence>
<evidence type="ECO:0008006" key="5">
    <source>
        <dbReference type="Google" id="ProtNLM"/>
    </source>
</evidence>
<evidence type="ECO:0000313" key="3">
    <source>
        <dbReference type="EMBL" id="OYN89777.1"/>
    </source>
</evidence>
<dbReference type="EMBL" id="NMVJ01000008">
    <property type="protein sequence ID" value="OYN89777.1"/>
    <property type="molecule type" value="Genomic_DNA"/>
</dbReference>
<evidence type="ECO:0000256" key="2">
    <source>
        <dbReference type="SAM" id="Phobius"/>
    </source>
</evidence>
<dbReference type="Pfam" id="PF11241">
    <property type="entry name" value="DUF3043"/>
    <property type="match status" value="1"/>
</dbReference>